<keyword evidence="5" id="KW-0378">Hydrolase</keyword>
<evidence type="ECO:0000313" key="6">
    <source>
        <dbReference type="Proteomes" id="UP000288405"/>
    </source>
</evidence>
<dbReference type="GO" id="GO:0004519">
    <property type="term" value="F:endonuclease activity"/>
    <property type="evidence" value="ECO:0007669"/>
    <property type="project" value="UniProtKB-KW"/>
</dbReference>
<dbReference type="CDD" id="cd16961">
    <property type="entry name" value="RMtype1_S_TRD-CR_like"/>
    <property type="match status" value="1"/>
</dbReference>
<dbReference type="RefSeq" id="WP_126777607.1">
    <property type="nucleotide sequence ID" value="NZ_PIPM01000015.1"/>
</dbReference>
<evidence type="ECO:0000256" key="3">
    <source>
        <dbReference type="ARBA" id="ARBA00023125"/>
    </source>
</evidence>
<evidence type="ECO:0000313" key="5">
    <source>
        <dbReference type="EMBL" id="RUO28753.1"/>
    </source>
</evidence>
<dbReference type="Proteomes" id="UP000288405">
    <property type="component" value="Unassembled WGS sequence"/>
</dbReference>
<proteinExistence type="inferred from homology"/>
<evidence type="ECO:0000259" key="4">
    <source>
        <dbReference type="Pfam" id="PF01420"/>
    </source>
</evidence>
<dbReference type="SUPFAM" id="SSF116734">
    <property type="entry name" value="DNA methylase specificity domain"/>
    <property type="match status" value="1"/>
</dbReference>
<dbReference type="InterPro" id="IPR000055">
    <property type="entry name" value="Restrct_endonuc_typeI_TRD"/>
</dbReference>
<dbReference type="GO" id="GO:0003677">
    <property type="term" value="F:DNA binding"/>
    <property type="evidence" value="ECO:0007669"/>
    <property type="project" value="UniProtKB-KW"/>
</dbReference>
<keyword evidence="5" id="KW-0255">Endonuclease</keyword>
<protein>
    <submittedName>
        <fullName evidence="5">Restriction endonuclease subunit S</fullName>
    </submittedName>
</protein>
<dbReference type="InterPro" id="IPR044946">
    <property type="entry name" value="Restrct_endonuc_typeI_TRD_sf"/>
</dbReference>
<comment type="caution">
    <text evidence="5">The sequence shown here is derived from an EMBL/GenBank/DDBJ whole genome shotgun (WGS) entry which is preliminary data.</text>
</comment>
<dbReference type="AlphaFoldDB" id="A0A432WBI4"/>
<sequence length="209" mass="23324">MTNKLISNTVPLGSIADVRMGFTFRERVDEVKNGNAHIVQLKDTRKVWDETQSVAITPSDLPQINWQGKPKAFVEADSIILPSKGSFLKAFKIAPSQNGLPVVVSSQFLVITVKESHKNKVSADFLCWILNEASTQRLLVGESQGTNIMLLKTSAVKQVHIPLPTLKKQNQILTLDTMWKREQQLTHALLANREAMITGVLQQLLKETN</sequence>
<name>A0A432WBI4_9GAMM</name>
<dbReference type="GO" id="GO:0009307">
    <property type="term" value="P:DNA restriction-modification system"/>
    <property type="evidence" value="ECO:0007669"/>
    <property type="project" value="UniProtKB-KW"/>
</dbReference>
<comment type="similarity">
    <text evidence="1">Belongs to the type-I restriction system S methylase family.</text>
</comment>
<keyword evidence="2" id="KW-0680">Restriction system</keyword>
<dbReference type="Pfam" id="PF01420">
    <property type="entry name" value="Methylase_S"/>
    <property type="match status" value="1"/>
</dbReference>
<gene>
    <name evidence="5" type="ORF">CWE11_10650</name>
</gene>
<accession>A0A432WBI4</accession>
<organism evidence="5 6">
    <name type="scientific">Aliidiomarina sanyensis</name>
    <dbReference type="NCBI Taxonomy" id="1249555"/>
    <lineage>
        <taxon>Bacteria</taxon>
        <taxon>Pseudomonadati</taxon>
        <taxon>Pseudomonadota</taxon>
        <taxon>Gammaproteobacteria</taxon>
        <taxon>Alteromonadales</taxon>
        <taxon>Idiomarinaceae</taxon>
        <taxon>Aliidiomarina</taxon>
    </lineage>
</organism>
<evidence type="ECO:0000256" key="1">
    <source>
        <dbReference type="ARBA" id="ARBA00010923"/>
    </source>
</evidence>
<dbReference type="OrthoDB" id="5465337at2"/>
<dbReference type="EMBL" id="PIPM01000015">
    <property type="protein sequence ID" value="RUO28753.1"/>
    <property type="molecule type" value="Genomic_DNA"/>
</dbReference>
<keyword evidence="3" id="KW-0238">DNA-binding</keyword>
<dbReference type="PANTHER" id="PTHR30408:SF12">
    <property type="entry name" value="TYPE I RESTRICTION ENZYME MJAVIII SPECIFICITY SUBUNIT"/>
    <property type="match status" value="1"/>
</dbReference>
<dbReference type="Gene3D" id="3.90.220.20">
    <property type="entry name" value="DNA methylase specificity domains"/>
    <property type="match status" value="1"/>
</dbReference>
<dbReference type="InterPro" id="IPR052021">
    <property type="entry name" value="Type-I_RS_S_subunit"/>
</dbReference>
<evidence type="ECO:0000256" key="2">
    <source>
        <dbReference type="ARBA" id="ARBA00022747"/>
    </source>
</evidence>
<feature type="domain" description="Type I restriction modification DNA specificity" evidence="4">
    <location>
        <begin position="9"/>
        <end position="173"/>
    </location>
</feature>
<keyword evidence="6" id="KW-1185">Reference proteome</keyword>
<reference evidence="5 6" key="1">
    <citation type="journal article" date="2011" name="Front. Microbiol.">
        <title>Genomic signatures of strain selection and enhancement in Bacillus atrophaeus var. globigii, a historical biowarfare simulant.</title>
        <authorList>
            <person name="Gibbons H.S."/>
            <person name="Broomall S.M."/>
            <person name="McNew L.A."/>
            <person name="Daligault H."/>
            <person name="Chapman C."/>
            <person name="Bruce D."/>
            <person name="Karavis M."/>
            <person name="Krepps M."/>
            <person name="McGregor P.A."/>
            <person name="Hong C."/>
            <person name="Park K.H."/>
            <person name="Akmal A."/>
            <person name="Feldman A."/>
            <person name="Lin J.S."/>
            <person name="Chang W.E."/>
            <person name="Higgs B.W."/>
            <person name="Demirev P."/>
            <person name="Lindquist J."/>
            <person name="Liem A."/>
            <person name="Fochler E."/>
            <person name="Read T.D."/>
            <person name="Tapia R."/>
            <person name="Johnson S."/>
            <person name="Bishop-Lilly K.A."/>
            <person name="Detter C."/>
            <person name="Han C."/>
            <person name="Sozhamannan S."/>
            <person name="Rosenzweig C.N."/>
            <person name="Skowronski E.W."/>
        </authorList>
    </citation>
    <scope>NUCLEOTIDE SEQUENCE [LARGE SCALE GENOMIC DNA]</scope>
    <source>
        <strain evidence="5 6">GYP-17</strain>
    </source>
</reference>
<keyword evidence="5" id="KW-0540">Nuclease</keyword>
<dbReference type="PANTHER" id="PTHR30408">
    <property type="entry name" value="TYPE-1 RESTRICTION ENZYME ECOKI SPECIFICITY PROTEIN"/>
    <property type="match status" value="1"/>
</dbReference>